<evidence type="ECO:0000256" key="1">
    <source>
        <dbReference type="ARBA" id="ARBA00001974"/>
    </source>
</evidence>
<accession>A0ABU0HU72</accession>
<dbReference type="PANTHER" id="PTHR43557">
    <property type="entry name" value="APOPTOSIS-INDUCING FACTOR 1"/>
    <property type="match status" value="1"/>
</dbReference>
<keyword evidence="3" id="KW-0274">FAD</keyword>
<dbReference type="SUPFAM" id="SSF55424">
    <property type="entry name" value="FAD/NAD-linked reductases, dimerisation (C-terminal) domain"/>
    <property type="match status" value="1"/>
</dbReference>
<comment type="cofactor">
    <cofactor evidence="1">
        <name>FAD</name>
        <dbReference type="ChEBI" id="CHEBI:57692"/>
    </cofactor>
</comment>
<dbReference type="Pfam" id="PF14759">
    <property type="entry name" value="Reductase_C"/>
    <property type="match status" value="1"/>
</dbReference>
<evidence type="ECO:0000259" key="7">
    <source>
        <dbReference type="Pfam" id="PF14759"/>
    </source>
</evidence>
<dbReference type="InterPro" id="IPR016156">
    <property type="entry name" value="FAD/NAD-linked_Rdtase_dimer_sf"/>
</dbReference>
<protein>
    <submittedName>
        <fullName evidence="8">NADPH-dependent 2,4-dienoyl-CoA reductase/sulfur reductase-like enzyme</fullName>
    </submittedName>
</protein>
<evidence type="ECO:0000256" key="2">
    <source>
        <dbReference type="ARBA" id="ARBA00022630"/>
    </source>
</evidence>
<keyword evidence="2" id="KW-0285">Flavoprotein</keyword>
<dbReference type="PRINTS" id="PR00411">
    <property type="entry name" value="PNDRDTASEI"/>
</dbReference>
<dbReference type="InterPro" id="IPR028202">
    <property type="entry name" value="Reductase_C"/>
</dbReference>
<evidence type="ECO:0000259" key="6">
    <source>
        <dbReference type="Pfam" id="PF07992"/>
    </source>
</evidence>
<proteinExistence type="predicted"/>
<dbReference type="Gene3D" id="3.50.50.60">
    <property type="entry name" value="FAD/NAD(P)-binding domain"/>
    <property type="match status" value="2"/>
</dbReference>
<dbReference type="InterPro" id="IPR050446">
    <property type="entry name" value="FAD-oxidoreductase/Apoptosis"/>
</dbReference>
<keyword evidence="4" id="KW-0560">Oxidoreductase</keyword>
<evidence type="ECO:0000313" key="9">
    <source>
        <dbReference type="Proteomes" id="UP001231124"/>
    </source>
</evidence>
<dbReference type="Pfam" id="PF07992">
    <property type="entry name" value="Pyr_redox_2"/>
    <property type="match status" value="1"/>
</dbReference>
<comment type="caution">
    <text evidence="8">The sequence shown here is derived from an EMBL/GenBank/DDBJ whole genome shotgun (WGS) entry which is preliminary data.</text>
</comment>
<reference evidence="8 9" key="1">
    <citation type="submission" date="2023-07" db="EMBL/GenBank/DDBJ databases">
        <title>Genomic Encyclopedia of Type Strains, Phase IV (KMG-IV): sequencing the most valuable type-strain genomes for metagenomic binning, comparative biology and taxonomic classification.</title>
        <authorList>
            <person name="Goeker M."/>
        </authorList>
    </citation>
    <scope>NUCLEOTIDE SEQUENCE [LARGE SCALE GENOMIC DNA]</scope>
    <source>
        <strain evidence="8 9">DSM 19013</strain>
    </source>
</reference>
<name>A0ABU0HU72_9HYPH</name>
<feature type="region of interest" description="Disordered" evidence="5">
    <location>
        <begin position="405"/>
        <end position="426"/>
    </location>
</feature>
<dbReference type="Proteomes" id="UP001231124">
    <property type="component" value="Unassembled WGS sequence"/>
</dbReference>
<evidence type="ECO:0000256" key="4">
    <source>
        <dbReference type="ARBA" id="ARBA00023002"/>
    </source>
</evidence>
<evidence type="ECO:0000256" key="5">
    <source>
        <dbReference type="SAM" id="MobiDB-lite"/>
    </source>
</evidence>
<dbReference type="EMBL" id="JAUSVP010000001">
    <property type="protein sequence ID" value="MDQ0445881.1"/>
    <property type="molecule type" value="Genomic_DNA"/>
</dbReference>
<feature type="compositionally biased region" description="Basic and acidic residues" evidence="5">
    <location>
        <begin position="410"/>
        <end position="426"/>
    </location>
</feature>
<keyword evidence="9" id="KW-1185">Reference proteome</keyword>
<dbReference type="PRINTS" id="PR00368">
    <property type="entry name" value="FADPNR"/>
</dbReference>
<dbReference type="Gene3D" id="3.30.390.30">
    <property type="match status" value="1"/>
</dbReference>
<dbReference type="SUPFAM" id="SSF51905">
    <property type="entry name" value="FAD/NAD(P)-binding domain"/>
    <property type="match status" value="1"/>
</dbReference>
<sequence length="426" mass="44721">MPTTPLQGHAVVVGAGLAGLRGAEAMRAAGFDGPLTILGDEPYRPYDRPPLSKHVLTGHLPADVTQLPSSLGDGVAWRLGVAATGLDRDRRIVRLADGGTLSYDALLIASGTRARPWVHDDEGRLPGVFSIRGRDDAAALRTALAAGPRHVAVIGAGFIGCEVAAVCRDLGLPVSLIDPSPSPLSRVIGRTVGDPIGEVHRSRGVDLRMNCEADRLEASDGRFSGVLLKDGTRIAADIAVVALGAVRNTEWLEGSGLSADAGGVDCDEHGFVIDGRGRPDPFIAAAGDVARFPHPLYGGRRVALEHWGHAVAQAEHVGRLLAGEDRGLPYAAVPNFWSTQGDMVVKSVGLTEGADAVAIVHGDPKERRFVAVYGRAGRCIAAVAVDSARWLPAYSRLIETAAPFPPDAPALDRPRKSLDIRDPGFA</sequence>
<evidence type="ECO:0000256" key="3">
    <source>
        <dbReference type="ARBA" id="ARBA00022827"/>
    </source>
</evidence>
<dbReference type="InterPro" id="IPR036188">
    <property type="entry name" value="FAD/NAD-bd_sf"/>
</dbReference>
<organism evidence="8 9">
    <name type="scientific">Methylobacterium aerolatum</name>
    <dbReference type="NCBI Taxonomy" id="418708"/>
    <lineage>
        <taxon>Bacteria</taxon>
        <taxon>Pseudomonadati</taxon>
        <taxon>Pseudomonadota</taxon>
        <taxon>Alphaproteobacteria</taxon>
        <taxon>Hyphomicrobiales</taxon>
        <taxon>Methylobacteriaceae</taxon>
        <taxon>Methylobacterium</taxon>
    </lineage>
</organism>
<dbReference type="PANTHER" id="PTHR43557:SF2">
    <property type="entry name" value="RIESKE DOMAIN-CONTAINING PROTEIN-RELATED"/>
    <property type="match status" value="1"/>
</dbReference>
<gene>
    <name evidence="8" type="ORF">QO012_000359</name>
</gene>
<evidence type="ECO:0000313" key="8">
    <source>
        <dbReference type="EMBL" id="MDQ0445881.1"/>
    </source>
</evidence>
<feature type="domain" description="FAD/NAD(P)-binding" evidence="6">
    <location>
        <begin position="10"/>
        <end position="314"/>
    </location>
</feature>
<feature type="domain" description="Reductase C-terminal" evidence="7">
    <location>
        <begin position="336"/>
        <end position="408"/>
    </location>
</feature>
<dbReference type="InterPro" id="IPR023753">
    <property type="entry name" value="FAD/NAD-binding_dom"/>
</dbReference>
<dbReference type="RefSeq" id="WP_238204785.1">
    <property type="nucleotide sequence ID" value="NZ_BPQE01000020.1"/>
</dbReference>